<keyword evidence="5" id="KW-0288">FMN</keyword>
<evidence type="ECO:0000256" key="12">
    <source>
        <dbReference type="ARBA" id="ARBA00031871"/>
    </source>
</evidence>
<comment type="catalytic activity">
    <reaction evidence="13">
        <text>FMN + ATP + H(+) = FAD + diphosphate</text>
        <dbReference type="Rhea" id="RHEA:17237"/>
        <dbReference type="ChEBI" id="CHEBI:15378"/>
        <dbReference type="ChEBI" id="CHEBI:30616"/>
        <dbReference type="ChEBI" id="CHEBI:33019"/>
        <dbReference type="ChEBI" id="CHEBI:57692"/>
        <dbReference type="ChEBI" id="CHEBI:58210"/>
        <dbReference type="EC" id="2.7.7.2"/>
    </reaction>
</comment>
<evidence type="ECO:0000256" key="11">
    <source>
        <dbReference type="ARBA" id="ARBA00031145"/>
    </source>
</evidence>
<dbReference type="InterPro" id="IPR014729">
    <property type="entry name" value="Rossmann-like_a/b/a_fold"/>
</dbReference>
<dbReference type="SMART" id="SM00852">
    <property type="entry name" value="MoCF_biosynth"/>
    <property type="match status" value="1"/>
</dbReference>
<dbReference type="OrthoDB" id="270728at2759"/>
<dbReference type="EMBL" id="KB310836">
    <property type="protein sequence ID" value="ELT90649.1"/>
    <property type="molecule type" value="Genomic_DNA"/>
</dbReference>
<reference evidence="15 17" key="2">
    <citation type="journal article" date="2013" name="Nature">
        <title>Insights into bilaterian evolution from three spiralian genomes.</title>
        <authorList>
            <person name="Simakov O."/>
            <person name="Marletaz F."/>
            <person name="Cho S.J."/>
            <person name="Edsinger-Gonzales E."/>
            <person name="Havlak P."/>
            <person name="Hellsten U."/>
            <person name="Kuo D.H."/>
            <person name="Larsson T."/>
            <person name="Lv J."/>
            <person name="Arendt D."/>
            <person name="Savage R."/>
            <person name="Osoegawa K."/>
            <person name="de Jong P."/>
            <person name="Grimwood J."/>
            <person name="Chapman J.A."/>
            <person name="Shapiro H."/>
            <person name="Aerts A."/>
            <person name="Otillar R.P."/>
            <person name="Terry A.Y."/>
            <person name="Boore J.L."/>
            <person name="Grigoriev I.V."/>
            <person name="Lindberg D.R."/>
            <person name="Seaver E.C."/>
            <person name="Weisblat D.A."/>
            <person name="Putnam N.H."/>
            <person name="Rokhsar D.S."/>
        </authorList>
    </citation>
    <scope>NUCLEOTIDE SEQUENCE</scope>
    <source>
        <strain evidence="15 17">I ESC-2004</strain>
    </source>
</reference>
<reference evidence="16" key="3">
    <citation type="submission" date="2015-06" db="UniProtKB">
        <authorList>
            <consortium name="EnsemblMetazoa"/>
        </authorList>
    </citation>
    <scope>IDENTIFICATION</scope>
</reference>
<dbReference type="GO" id="GO:0005524">
    <property type="term" value="F:ATP binding"/>
    <property type="evidence" value="ECO:0007669"/>
    <property type="project" value="UniProtKB-KW"/>
</dbReference>
<dbReference type="InterPro" id="IPR001453">
    <property type="entry name" value="MoaB/Mog_dom"/>
</dbReference>
<dbReference type="InterPro" id="IPR036425">
    <property type="entry name" value="MoaB/Mog-like_dom_sf"/>
</dbReference>
<keyword evidence="7" id="KW-0548">Nucleotidyltransferase</keyword>
<evidence type="ECO:0000313" key="15">
    <source>
        <dbReference type="EMBL" id="ELT90649.1"/>
    </source>
</evidence>
<evidence type="ECO:0000256" key="9">
    <source>
        <dbReference type="ARBA" id="ARBA00022827"/>
    </source>
</evidence>
<dbReference type="GO" id="GO:0006747">
    <property type="term" value="P:FAD biosynthetic process"/>
    <property type="evidence" value="ECO:0007669"/>
    <property type="project" value="TreeGrafter"/>
</dbReference>
<dbReference type="SUPFAM" id="SSF52402">
    <property type="entry name" value="Adenine nucleotide alpha hydrolases-like"/>
    <property type="match status" value="1"/>
</dbReference>
<dbReference type="GO" id="GO:0003919">
    <property type="term" value="F:FMN adenylyltransferase activity"/>
    <property type="evidence" value="ECO:0007669"/>
    <property type="project" value="UniProtKB-EC"/>
</dbReference>
<reference evidence="17" key="1">
    <citation type="submission" date="2012-12" db="EMBL/GenBank/DDBJ databases">
        <authorList>
            <person name="Hellsten U."/>
            <person name="Grimwood J."/>
            <person name="Chapman J.A."/>
            <person name="Shapiro H."/>
            <person name="Aerts A."/>
            <person name="Otillar R.P."/>
            <person name="Terry A.Y."/>
            <person name="Boore J.L."/>
            <person name="Simakov O."/>
            <person name="Marletaz F."/>
            <person name="Cho S.-J."/>
            <person name="Edsinger-Gonzales E."/>
            <person name="Havlak P."/>
            <person name="Kuo D.-H."/>
            <person name="Larsson T."/>
            <person name="Lv J."/>
            <person name="Arendt D."/>
            <person name="Savage R."/>
            <person name="Osoegawa K."/>
            <person name="de Jong P."/>
            <person name="Lindberg D.R."/>
            <person name="Seaver E.C."/>
            <person name="Weisblat D.A."/>
            <person name="Putnam N.H."/>
            <person name="Grigoriev I.V."/>
            <person name="Rokhsar D.S."/>
        </authorList>
    </citation>
    <scope>NUCLEOTIDE SEQUENCE</scope>
    <source>
        <strain evidence="17">I ESC-2004</strain>
    </source>
</reference>
<dbReference type="Pfam" id="PF00994">
    <property type="entry name" value="MoCF_biosynth"/>
    <property type="match status" value="1"/>
</dbReference>
<dbReference type="PANTHER" id="PTHR23293">
    <property type="entry name" value="FAD SYNTHETASE-RELATED FMN ADENYLYLTRANSFERASE"/>
    <property type="match status" value="1"/>
</dbReference>
<dbReference type="InterPro" id="IPR056596">
    <property type="entry name" value="FLAD1_M"/>
</dbReference>
<name>R7TAB2_CAPTE</name>
<dbReference type="InterPro" id="IPR002500">
    <property type="entry name" value="PAPS_reduct_dom"/>
</dbReference>
<dbReference type="Pfam" id="PF24102">
    <property type="entry name" value="FLAD1_M"/>
    <property type="match status" value="1"/>
</dbReference>
<evidence type="ECO:0000259" key="14">
    <source>
        <dbReference type="SMART" id="SM00852"/>
    </source>
</evidence>
<keyword evidence="8" id="KW-0547">Nucleotide-binding</keyword>
<dbReference type="Proteomes" id="UP000014760">
    <property type="component" value="Unassembled WGS sequence"/>
</dbReference>
<evidence type="ECO:0000256" key="3">
    <source>
        <dbReference type="ARBA" id="ARBA00012393"/>
    </source>
</evidence>
<keyword evidence="10" id="KW-0067">ATP-binding</keyword>
<sequence>MIFASAAVVIGDEILKGHVQDTNSTFLCRRLFSLGVRVKRVSVIPDDLSLIAKEVAQFSQNYTYVITAGGIGPTHDDLTFEGVASAFQLEVFPHPDLLSLCKEFFGTDDISNPKLKLAFIPRTSKLHYGIDQVTGEKSKYPLVEVKNVFVFPGVPKLMERAFNMLEDLFRNPDAEFFVHEVYLGLDEVAVAGILNTVDAKFKDRVTLGSYPDFYNSYYKVKLTMEAEDQQSLQDCVAFLKEHLPQDSVVEYDKDPVGNAAKNIYGIVNSDDQSRMAVNVRSAVKVIEKCFDDYPLDKISVGFNGGKDCTALLHLTYAVYRKKYPSEIRKLKSFYIRRGQPFPEIELFIKRLRDSYRLDLCTVHGRIKEALVDFKKAEPGVEATLMGTRRTDPFSENLDAFAKTDPGWPEFMRVHPLLDWSYTDVWSFMRSLNLPYCPLYDRGYTSLGSMENTHPNPALQLVDEKGSITYRPAHLLTDGMSERAGRN</sequence>
<comment type="pathway">
    <text evidence="1">Cofactor biosynthesis; FAD biosynthesis; FAD from FMN: step 1/1.</text>
</comment>
<evidence type="ECO:0000256" key="1">
    <source>
        <dbReference type="ARBA" id="ARBA00004726"/>
    </source>
</evidence>
<evidence type="ECO:0000256" key="7">
    <source>
        <dbReference type="ARBA" id="ARBA00022695"/>
    </source>
</evidence>
<dbReference type="CDD" id="cd00885">
    <property type="entry name" value="cinA"/>
    <property type="match status" value="1"/>
</dbReference>
<evidence type="ECO:0000256" key="5">
    <source>
        <dbReference type="ARBA" id="ARBA00022643"/>
    </source>
</evidence>
<proteinExistence type="inferred from homology"/>
<evidence type="ECO:0000313" key="16">
    <source>
        <dbReference type="EnsemblMetazoa" id="CapteP220999"/>
    </source>
</evidence>
<evidence type="ECO:0000256" key="10">
    <source>
        <dbReference type="ARBA" id="ARBA00022840"/>
    </source>
</evidence>
<dbReference type="Pfam" id="PF01507">
    <property type="entry name" value="PAPS_reduct"/>
    <property type="match status" value="1"/>
</dbReference>
<dbReference type="EMBL" id="AMQN01003072">
    <property type="status" value="NOT_ANNOTATED_CDS"/>
    <property type="molecule type" value="Genomic_DNA"/>
</dbReference>
<protein>
    <recommendedName>
        <fullName evidence="3">FAD synthase</fullName>
        <ecNumber evidence="3">2.7.7.2</ecNumber>
    </recommendedName>
    <alternativeName>
        <fullName evidence="11">FAD pyrophosphorylase</fullName>
    </alternativeName>
    <alternativeName>
        <fullName evidence="12">FMN adenylyltransferase</fullName>
    </alternativeName>
</protein>
<evidence type="ECO:0000256" key="6">
    <source>
        <dbReference type="ARBA" id="ARBA00022679"/>
    </source>
</evidence>
<dbReference type="Gene3D" id="3.40.980.10">
    <property type="entry name" value="MoaB/Mog-like domain"/>
    <property type="match status" value="1"/>
</dbReference>
<gene>
    <name evidence="15" type="ORF">CAPTEDRAFT_220999</name>
</gene>
<dbReference type="OMA" id="NSHFLCK"/>
<keyword evidence="9" id="KW-0274">FAD</keyword>
<dbReference type="STRING" id="283909.R7TAB2"/>
<dbReference type="Gene3D" id="3.40.50.620">
    <property type="entry name" value="HUPs"/>
    <property type="match status" value="1"/>
</dbReference>
<dbReference type="EnsemblMetazoa" id="CapteT220999">
    <property type="protein sequence ID" value="CapteP220999"/>
    <property type="gene ID" value="CapteG220999"/>
</dbReference>
<keyword evidence="6" id="KW-0808">Transferase</keyword>
<dbReference type="SUPFAM" id="SSF53218">
    <property type="entry name" value="Molybdenum cofactor biosynthesis proteins"/>
    <property type="match status" value="1"/>
</dbReference>
<dbReference type="EC" id="2.7.7.2" evidence="3"/>
<keyword evidence="17" id="KW-1185">Reference proteome</keyword>
<evidence type="ECO:0000256" key="2">
    <source>
        <dbReference type="ARBA" id="ARBA00007589"/>
    </source>
</evidence>
<feature type="domain" description="MoaB/Mog" evidence="14">
    <location>
        <begin position="6"/>
        <end position="172"/>
    </location>
</feature>
<accession>R7TAB2</accession>
<dbReference type="CDD" id="cd23948">
    <property type="entry name" value="FAD_synthase"/>
    <property type="match status" value="1"/>
</dbReference>
<evidence type="ECO:0000313" key="17">
    <source>
        <dbReference type="Proteomes" id="UP000014760"/>
    </source>
</evidence>
<evidence type="ECO:0000256" key="13">
    <source>
        <dbReference type="ARBA" id="ARBA00049494"/>
    </source>
</evidence>
<organism evidence="15">
    <name type="scientific">Capitella teleta</name>
    <name type="common">Polychaete worm</name>
    <dbReference type="NCBI Taxonomy" id="283909"/>
    <lineage>
        <taxon>Eukaryota</taxon>
        <taxon>Metazoa</taxon>
        <taxon>Spiralia</taxon>
        <taxon>Lophotrochozoa</taxon>
        <taxon>Annelida</taxon>
        <taxon>Polychaeta</taxon>
        <taxon>Sedentaria</taxon>
        <taxon>Scolecida</taxon>
        <taxon>Capitellidae</taxon>
        <taxon>Capitella</taxon>
    </lineage>
</organism>
<comment type="similarity">
    <text evidence="2">In the N-terminal section; belongs to the MoaB/Mog family.</text>
</comment>
<dbReference type="HOGENOM" id="CLU_030805_8_0_1"/>
<dbReference type="PANTHER" id="PTHR23293:SF9">
    <property type="entry name" value="FAD SYNTHASE"/>
    <property type="match status" value="1"/>
</dbReference>
<evidence type="ECO:0000256" key="4">
    <source>
        <dbReference type="ARBA" id="ARBA00022630"/>
    </source>
</evidence>
<keyword evidence="4" id="KW-0285">Flavoprotein</keyword>
<evidence type="ECO:0000256" key="8">
    <source>
        <dbReference type="ARBA" id="ARBA00022741"/>
    </source>
</evidence>
<dbReference type="AlphaFoldDB" id="R7TAB2"/>